<dbReference type="InterPro" id="IPR050129">
    <property type="entry name" value="Zn_alcohol_dh"/>
</dbReference>
<dbReference type="Pfam" id="PF08240">
    <property type="entry name" value="ADH_N"/>
    <property type="match status" value="1"/>
</dbReference>
<evidence type="ECO:0000313" key="8">
    <source>
        <dbReference type="Proteomes" id="UP000469424"/>
    </source>
</evidence>
<dbReference type="PROSITE" id="PS00059">
    <property type="entry name" value="ADH_ZINC"/>
    <property type="match status" value="1"/>
</dbReference>
<comment type="similarity">
    <text evidence="4">Belongs to the zinc-containing alcohol dehydrogenase family.</text>
</comment>
<dbReference type="Proteomes" id="UP000469424">
    <property type="component" value="Unassembled WGS sequence"/>
</dbReference>
<dbReference type="Gene3D" id="3.90.180.10">
    <property type="entry name" value="Medium-chain alcohol dehydrogenases, catalytic domain"/>
    <property type="match status" value="1"/>
</dbReference>
<dbReference type="RefSeq" id="WP_154554523.1">
    <property type="nucleotide sequence ID" value="NZ_VUNA01000011.1"/>
</dbReference>
<dbReference type="InterPro" id="IPR013154">
    <property type="entry name" value="ADH-like_N"/>
</dbReference>
<keyword evidence="8" id="KW-1185">Reference proteome</keyword>
<dbReference type="Gene3D" id="3.40.50.720">
    <property type="entry name" value="NAD(P)-binding Rossmann-like Domain"/>
    <property type="match status" value="1"/>
</dbReference>
<dbReference type="PANTHER" id="PTHR43401">
    <property type="entry name" value="L-THREONINE 3-DEHYDROGENASE"/>
    <property type="match status" value="1"/>
</dbReference>
<dbReference type="SUPFAM" id="SSF51735">
    <property type="entry name" value="NAD(P)-binding Rossmann-fold domains"/>
    <property type="match status" value="1"/>
</dbReference>
<organism evidence="7 8">
    <name type="scientific">Mogibacterium kristiansenii</name>
    <dbReference type="NCBI Taxonomy" id="2606708"/>
    <lineage>
        <taxon>Bacteria</taxon>
        <taxon>Bacillati</taxon>
        <taxon>Bacillota</taxon>
        <taxon>Clostridia</taxon>
        <taxon>Peptostreptococcales</taxon>
        <taxon>Anaerovoracaceae</taxon>
        <taxon>Mogibacterium</taxon>
    </lineage>
</organism>
<dbReference type="SUPFAM" id="SSF50129">
    <property type="entry name" value="GroES-like"/>
    <property type="match status" value="1"/>
</dbReference>
<evidence type="ECO:0000256" key="1">
    <source>
        <dbReference type="ARBA" id="ARBA00022723"/>
    </source>
</evidence>
<dbReference type="AlphaFoldDB" id="A0A6N7X609"/>
<evidence type="ECO:0000256" key="2">
    <source>
        <dbReference type="ARBA" id="ARBA00022833"/>
    </source>
</evidence>
<dbReference type="Pfam" id="PF00107">
    <property type="entry name" value="ADH_zinc_N"/>
    <property type="match status" value="1"/>
</dbReference>
<name>A0A6N7X609_9FIRM</name>
<dbReference type="PANTHER" id="PTHR43401:SF2">
    <property type="entry name" value="L-THREONINE 3-DEHYDROGENASE"/>
    <property type="match status" value="1"/>
</dbReference>
<dbReference type="InterPro" id="IPR036291">
    <property type="entry name" value="NAD(P)-bd_dom_sf"/>
</dbReference>
<evidence type="ECO:0000256" key="4">
    <source>
        <dbReference type="RuleBase" id="RU361277"/>
    </source>
</evidence>
<keyword evidence="3" id="KW-0560">Oxidoreductase</keyword>
<feature type="domain" description="Alcohol dehydrogenase-like C-terminal" evidence="5">
    <location>
        <begin position="171"/>
        <end position="295"/>
    </location>
</feature>
<dbReference type="InterPro" id="IPR013149">
    <property type="entry name" value="ADH-like_C"/>
</dbReference>
<evidence type="ECO:0000259" key="5">
    <source>
        <dbReference type="Pfam" id="PF00107"/>
    </source>
</evidence>
<evidence type="ECO:0000259" key="6">
    <source>
        <dbReference type="Pfam" id="PF08240"/>
    </source>
</evidence>
<feature type="domain" description="Alcohol dehydrogenase-like N-terminal" evidence="6">
    <location>
        <begin position="24"/>
        <end position="131"/>
    </location>
</feature>
<keyword evidence="1 4" id="KW-0479">Metal-binding</keyword>
<keyword evidence="2 4" id="KW-0862">Zinc</keyword>
<dbReference type="InterPro" id="IPR011032">
    <property type="entry name" value="GroES-like_sf"/>
</dbReference>
<evidence type="ECO:0000256" key="3">
    <source>
        <dbReference type="ARBA" id="ARBA00023002"/>
    </source>
</evidence>
<accession>A0A6N7X609</accession>
<comment type="caution">
    <text evidence="7">The sequence shown here is derived from an EMBL/GenBank/DDBJ whole genome shotgun (WGS) entry which is preliminary data.</text>
</comment>
<evidence type="ECO:0000313" key="7">
    <source>
        <dbReference type="EMBL" id="MST70962.1"/>
    </source>
</evidence>
<sequence>MKAAMAYGPADIRWEEVDTPEPKAGEVRVRVSACGVCGSDIPRILNGTAHYYPIVLGHEFAGTVDAIGAEVEGFCPGNRVAVIPLIPCMECAACRKGQYSLCSKYSFVGSRRSGGYAEYAVLPAENLLRLQESTDLMNAALLEPATVALHGIRKSGFSRNHTACVVGGGTVGTFCTQWLRIEGASEITVIGRNQNRLDLNQRLGADAVFTSLAEDYIKKALAAAEISGSSKDGGYEYVFECGGTPETVRIALQMAAPQGTVCLLGTINNEITFTKAEWEQILRKELKLCGSWMSGGRPYPGEDWVRTVECYENGSLQVDPKMISLKLPLSEAERLPAILQDKEYRTGRIILDCRK</sequence>
<proteinExistence type="inferred from homology"/>
<dbReference type="CDD" id="cd08236">
    <property type="entry name" value="sugar_DH"/>
    <property type="match status" value="1"/>
</dbReference>
<gene>
    <name evidence="7" type="ORF">FYJ65_06395</name>
</gene>
<dbReference type="GO" id="GO:0016491">
    <property type="term" value="F:oxidoreductase activity"/>
    <property type="evidence" value="ECO:0007669"/>
    <property type="project" value="UniProtKB-KW"/>
</dbReference>
<comment type="cofactor">
    <cofactor evidence="4">
        <name>Zn(2+)</name>
        <dbReference type="ChEBI" id="CHEBI:29105"/>
    </cofactor>
</comment>
<dbReference type="GO" id="GO:0008270">
    <property type="term" value="F:zinc ion binding"/>
    <property type="evidence" value="ECO:0007669"/>
    <property type="project" value="InterPro"/>
</dbReference>
<dbReference type="InterPro" id="IPR002328">
    <property type="entry name" value="ADH_Zn_CS"/>
</dbReference>
<dbReference type="EMBL" id="VUNA01000011">
    <property type="protein sequence ID" value="MST70962.1"/>
    <property type="molecule type" value="Genomic_DNA"/>
</dbReference>
<protein>
    <submittedName>
        <fullName evidence="7">Galactitol-1-phosphate 5-dehydrogenase</fullName>
    </submittedName>
</protein>
<reference evidence="7 8" key="1">
    <citation type="submission" date="2019-08" db="EMBL/GenBank/DDBJ databases">
        <title>In-depth cultivation of the pig gut microbiome towards novel bacterial diversity and tailored functional studies.</title>
        <authorList>
            <person name="Wylensek D."/>
            <person name="Hitch T.C.A."/>
            <person name="Clavel T."/>
        </authorList>
    </citation>
    <scope>NUCLEOTIDE SEQUENCE [LARGE SCALE GENOMIC DNA]</scope>
    <source>
        <strain evidence="7 8">WCA-MUC-591-APC-4B</strain>
    </source>
</reference>